<dbReference type="InterPro" id="IPR046994">
    <property type="entry name" value="STAT5_CC"/>
</dbReference>
<name>A0A7F5R9V4_AGRPL</name>
<dbReference type="PANTHER" id="PTHR11801">
    <property type="entry name" value="SIGNAL TRANSDUCER AND ACTIVATOR OF TRANSCRIPTION"/>
    <property type="match status" value="1"/>
</dbReference>
<dbReference type="SUPFAM" id="SSF48092">
    <property type="entry name" value="Transcription factor STAT-4 N-domain"/>
    <property type="match status" value="1"/>
</dbReference>
<keyword evidence="1" id="KW-0727">SH2 domain</keyword>
<dbReference type="RefSeq" id="XP_025832756.1">
    <property type="nucleotide sequence ID" value="XM_025976971.1"/>
</dbReference>
<accession>A0A7F5R9V4</accession>
<organism evidence="3 6">
    <name type="scientific">Agrilus planipennis</name>
    <name type="common">Emerald ash borer</name>
    <name type="synonym">Agrilus marcopoli</name>
    <dbReference type="NCBI Taxonomy" id="224129"/>
    <lineage>
        <taxon>Eukaryota</taxon>
        <taxon>Metazoa</taxon>
        <taxon>Ecdysozoa</taxon>
        <taxon>Arthropoda</taxon>
        <taxon>Hexapoda</taxon>
        <taxon>Insecta</taxon>
        <taxon>Pterygota</taxon>
        <taxon>Neoptera</taxon>
        <taxon>Endopterygota</taxon>
        <taxon>Coleoptera</taxon>
        <taxon>Polyphaga</taxon>
        <taxon>Elateriformia</taxon>
        <taxon>Buprestoidea</taxon>
        <taxon>Buprestidae</taxon>
        <taxon>Agrilinae</taxon>
        <taxon>Agrilus</taxon>
    </lineage>
</organism>
<keyword evidence="3" id="KW-1185">Reference proteome</keyword>
<dbReference type="InterPro" id="IPR013799">
    <property type="entry name" value="STAT_TF_prot_interaction"/>
</dbReference>
<feature type="domain" description="STAT transcription factor protein interaction" evidence="2">
    <location>
        <begin position="2"/>
        <end position="128"/>
    </location>
</feature>
<dbReference type="Proteomes" id="UP000192223">
    <property type="component" value="Unplaced"/>
</dbReference>
<proteinExistence type="predicted"/>
<dbReference type="AlphaFoldDB" id="A0A7F5R9V4"/>
<dbReference type="Pfam" id="PF01017">
    <property type="entry name" value="STAT_alpha"/>
    <property type="match status" value="1"/>
</dbReference>
<dbReference type="RefSeq" id="XP_025832759.1">
    <property type="nucleotide sequence ID" value="XM_025976974.1"/>
</dbReference>
<dbReference type="KEGG" id="apln:108732878"/>
<sequence>MALWTKAQQLPPDSLQQIRAIYGDHFPIEVRHYLAHWIEEKFWSDVDPSPDNPQHEQYVANLINQLIQEIENKAAVVAGQEFFLTKIKLAEAAKVFRQRYSGNPMQLFNYVRQCLATEMRLVQAVNGEGTTGLPSFIANSSSAEVMHKLDILRNRTREQAEDLRRMEQEQEAFALQYHECTKINATIQHLSTQPANQQEAQANLQKLTRQKEIMEQLLNQKIAGLMQLRLALGDKLQETFTLINTLQAQVLDEELIRWKRDQQLAGNGSVFNSNLDTIQEWCESLAELIWTNRQQIKEVDRLKQKLALDPPGVRDALAQLLSEITQLLSSLVTSTFIIEKQPPQVMKTNTR</sequence>
<dbReference type="OrthoDB" id="19300at2759"/>
<evidence type="ECO:0000313" key="7">
    <source>
        <dbReference type="RefSeq" id="XP_025832759.1"/>
    </source>
</evidence>
<evidence type="ECO:0000313" key="5">
    <source>
        <dbReference type="RefSeq" id="XP_025832757.1"/>
    </source>
</evidence>
<dbReference type="Gene3D" id="1.10.532.10">
    <property type="entry name" value="STAT transcription factor, N-terminal domain"/>
    <property type="match status" value="1"/>
</dbReference>
<dbReference type="InterPro" id="IPR015988">
    <property type="entry name" value="STAT_TF_CC"/>
</dbReference>
<dbReference type="Gene3D" id="1.20.1050.20">
    <property type="entry name" value="STAT transcription factor, all-alpha domain"/>
    <property type="match status" value="1"/>
</dbReference>
<protein>
    <submittedName>
        <fullName evidence="4 5">Signal transducer and activator of transcription 5B</fullName>
    </submittedName>
</protein>
<dbReference type="InterPro" id="IPR001217">
    <property type="entry name" value="STAT"/>
</dbReference>
<evidence type="ECO:0000313" key="3">
    <source>
        <dbReference type="Proteomes" id="UP000192223"/>
    </source>
</evidence>
<dbReference type="SMART" id="SM00964">
    <property type="entry name" value="STAT_int"/>
    <property type="match status" value="1"/>
</dbReference>
<evidence type="ECO:0000313" key="4">
    <source>
        <dbReference type="RefSeq" id="XP_025832756.1"/>
    </source>
</evidence>
<gene>
    <name evidence="4 5 6 7" type="primary">LOC108732878</name>
</gene>
<dbReference type="RefSeq" id="XP_025832757.1">
    <property type="nucleotide sequence ID" value="XM_025976972.1"/>
</dbReference>
<dbReference type="InterPro" id="IPR013800">
    <property type="entry name" value="STAT_TF_alpha"/>
</dbReference>
<evidence type="ECO:0000313" key="6">
    <source>
        <dbReference type="RefSeq" id="XP_025832758.1"/>
    </source>
</evidence>
<dbReference type="FunFam" id="1.10.532.10:FF:000002">
    <property type="entry name" value="Signal transducer and activator of transcription"/>
    <property type="match status" value="1"/>
</dbReference>
<dbReference type="GeneID" id="108732878"/>
<dbReference type="CDD" id="cd16855">
    <property type="entry name" value="STAT5_CCD"/>
    <property type="match status" value="1"/>
</dbReference>
<dbReference type="RefSeq" id="XP_025832758.1">
    <property type="nucleotide sequence ID" value="XM_025976973.1"/>
</dbReference>
<evidence type="ECO:0000256" key="1">
    <source>
        <dbReference type="ARBA" id="ARBA00022999"/>
    </source>
</evidence>
<evidence type="ECO:0000259" key="2">
    <source>
        <dbReference type="SMART" id="SM00964"/>
    </source>
</evidence>
<dbReference type="SUPFAM" id="SSF47655">
    <property type="entry name" value="STAT"/>
    <property type="match status" value="1"/>
</dbReference>
<dbReference type="GO" id="GO:0007165">
    <property type="term" value="P:signal transduction"/>
    <property type="evidence" value="ECO:0007669"/>
    <property type="project" value="InterPro"/>
</dbReference>
<dbReference type="Pfam" id="PF02865">
    <property type="entry name" value="STAT_int"/>
    <property type="match status" value="1"/>
</dbReference>
<reference evidence="4 5" key="1">
    <citation type="submission" date="2025-04" db="UniProtKB">
        <authorList>
            <consortium name="RefSeq"/>
        </authorList>
    </citation>
    <scope>IDENTIFICATION</scope>
    <source>
        <tissue evidence="4 5">Entire body</tissue>
    </source>
</reference>
<dbReference type="InterPro" id="IPR036535">
    <property type="entry name" value="STAT_N_sf"/>
</dbReference>
<dbReference type="GO" id="GO:0003700">
    <property type="term" value="F:DNA-binding transcription factor activity"/>
    <property type="evidence" value="ECO:0007669"/>
    <property type="project" value="InterPro"/>
</dbReference>